<dbReference type="STRING" id="693979.Bache_1976"/>
<dbReference type="AlphaFoldDB" id="E6SQ95"/>
<reference evidence="1 2" key="2">
    <citation type="journal article" date="2011" name="Stand. Genomic Sci.">
        <title>Complete genome sequence of Bacteroides helcogenes type strain (P 36-108).</title>
        <authorList>
            <person name="Pati A."/>
            <person name="Gronow S."/>
            <person name="Zeytun A."/>
            <person name="Lapidus A."/>
            <person name="Nolan M."/>
            <person name="Hammon N."/>
            <person name="Deshpande S."/>
            <person name="Cheng J.F."/>
            <person name="Tapia R."/>
            <person name="Han C."/>
            <person name="Goodwin L."/>
            <person name="Pitluck S."/>
            <person name="Liolios K."/>
            <person name="Pagani I."/>
            <person name="Ivanova N."/>
            <person name="Mavromatis K."/>
            <person name="Chen A."/>
            <person name="Palaniappan K."/>
            <person name="Land M."/>
            <person name="Hauser L."/>
            <person name="Chang Y.J."/>
            <person name="Jeffries C.D."/>
            <person name="Detter J.C."/>
            <person name="Brambilla E."/>
            <person name="Rohde M."/>
            <person name="Goker M."/>
            <person name="Woyke T."/>
            <person name="Bristow J."/>
            <person name="Eisen J.A."/>
            <person name="Markowitz V."/>
            <person name="Hugenholtz P."/>
            <person name="Kyrpides N.C."/>
            <person name="Klenk H.P."/>
            <person name="Lucas S."/>
        </authorList>
    </citation>
    <scope>NUCLEOTIDE SEQUENCE [LARGE SCALE GENOMIC DNA]</scope>
    <source>
        <strain evidence="2">ATCC 35417 / DSM 20613 / JCM 6297 / CCUG 15421 / P 36-108</strain>
    </source>
</reference>
<evidence type="ECO:0000313" key="2">
    <source>
        <dbReference type="Proteomes" id="UP000008630"/>
    </source>
</evidence>
<reference key="1">
    <citation type="submission" date="2010-11" db="EMBL/GenBank/DDBJ databases">
        <title>The complete genome of Bacteroides helcogenes P 36-108.</title>
        <authorList>
            <consortium name="US DOE Joint Genome Institute (JGI-PGF)"/>
            <person name="Lucas S."/>
            <person name="Copeland A."/>
            <person name="Lapidus A."/>
            <person name="Bruce D."/>
            <person name="Goodwin L."/>
            <person name="Pitluck S."/>
            <person name="Kyrpides N."/>
            <person name="Mavromatis K."/>
            <person name="Ivanova N."/>
            <person name="Zeytun A."/>
            <person name="Brettin T."/>
            <person name="Detter J.C."/>
            <person name="Tapia R."/>
            <person name="Han C."/>
            <person name="Land M."/>
            <person name="Hauser L."/>
            <person name="Markowitz V."/>
            <person name="Cheng J.-F."/>
            <person name="Hugenholtz P."/>
            <person name="Woyke T."/>
            <person name="Wu D."/>
            <person name="Gronow S."/>
            <person name="Wellnitz S."/>
            <person name="Brambilla E."/>
            <person name="Klenk H.-P."/>
            <person name="Eisen J.A."/>
        </authorList>
    </citation>
    <scope>NUCLEOTIDE SEQUENCE</scope>
    <source>
        <strain>P 36-108</strain>
    </source>
</reference>
<proteinExistence type="predicted"/>
<dbReference type="Proteomes" id="UP000008630">
    <property type="component" value="Chromosome"/>
</dbReference>
<dbReference type="eggNOG" id="ENOG502ZQHV">
    <property type="taxonomic scope" value="Bacteria"/>
</dbReference>
<evidence type="ECO:0000313" key="1">
    <source>
        <dbReference type="EMBL" id="ADV43954.1"/>
    </source>
</evidence>
<gene>
    <name evidence="1" type="ordered locus">Bache_1976</name>
</gene>
<sequence length="175" mass="20426">MSTVNQLEACVADSTPPIQERREETGFLPLKMMIDLRMGNGVHIIVTQPKLLWSEKAGEEVGGLMLSATGMDRFYYLRNFHDFHCKNSRALSIIHRQLNRVSEKDEVFIVISKGRRKVRLFVYDNRSFSLYEQYFMPGYRFMRVSHDDDEEVYSITWKDVALLLQNPVAKSLDIK</sequence>
<dbReference type="KEGG" id="bhl:Bache_1976"/>
<name>E6SQ95_BACT6</name>
<keyword evidence="2" id="KW-1185">Reference proteome</keyword>
<protein>
    <submittedName>
        <fullName evidence="1">Uncharacterized protein</fullName>
    </submittedName>
</protein>
<organism evidence="1 2">
    <name type="scientific">Bacteroides helcogenes (strain ATCC 35417 / DSM 20613 / JCM 6297 / CCUG 15421 / P 36-108)</name>
    <dbReference type="NCBI Taxonomy" id="693979"/>
    <lineage>
        <taxon>Bacteria</taxon>
        <taxon>Pseudomonadati</taxon>
        <taxon>Bacteroidota</taxon>
        <taxon>Bacteroidia</taxon>
        <taxon>Bacteroidales</taxon>
        <taxon>Bacteroidaceae</taxon>
        <taxon>Bacteroides</taxon>
    </lineage>
</organism>
<dbReference type="EMBL" id="CP002352">
    <property type="protein sequence ID" value="ADV43954.1"/>
    <property type="molecule type" value="Genomic_DNA"/>
</dbReference>
<dbReference type="HOGENOM" id="CLU_1529628_0_0_10"/>
<accession>E6SQ95</accession>